<dbReference type="Gene3D" id="3.40.50.720">
    <property type="entry name" value="NAD(P)-binding Rossmann-like Domain"/>
    <property type="match status" value="1"/>
</dbReference>
<dbReference type="InterPro" id="IPR045760">
    <property type="entry name" value="DAP_DH_C"/>
</dbReference>
<dbReference type="CDD" id="cd24146">
    <property type="entry name" value="nat-AmDH_N_like"/>
    <property type="match status" value="1"/>
</dbReference>
<evidence type="ECO:0000259" key="1">
    <source>
        <dbReference type="Pfam" id="PF19328"/>
    </source>
</evidence>
<protein>
    <submittedName>
        <fullName evidence="2">Dihydrodipicolinate reductase</fullName>
    </submittedName>
</protein>
<proteinExistence type="predicted"/>
<gene>
    <name evidence="2" type="ORF">ACFO0B_09805</name>
</gene>
<evidence type="ECO:0000313" key="3">
    <source>
        <dbReference type="Proteomes" id="UP001595696"/>
    </source>
</evidence>
<dbReference type="EMBL" id="JBHSAX010000009">
    <property type="protein sequence ID" value="MFC3962278.1"/>
    <property type="molecule type" value="Genomic_DNA"/>
</dbReference>
<keyword evidence="3" id="KW-1185">Reference proteome</keyword>
<dbReference type="Proteomes" id="UP001595696">
    <property type="component" value="Unassembled WGS sequence"/>
</dbReference>
<name>A0ABV8DQB0_9NOCA</name>
<accession>A0ABV8DQB0</accession>
<dbReference type="SUPFAM" id="SSF51735">
    <property type="entry name" value="NAD(P)-binding Rossmann-fold domains"/>
    <property type="match status" value="1"/>
</dbReference>
<reference evidence="3" key="1">
    <citation type="journal article" date="2019" name="Int. J. Syst. Evol. Microbiol.">
        <title>The Global Catalogue of Microorganisms (GCM) 10K type strain sequencing project: providing services to taxonomists for standard genome sequencing and annotation.</title>
        <authorList>
            <consortium name="The Broad Institute Genomics Platform"/>
            <consortium name="The Broad Institute Genome Sequencing Center for Infectious Disease"/>
            <person name="Wu L."/>
            <person name="Ma J."/>
        </authorList>
    </citation>
    <scope>NUCLEOTIDE SEQUENCE [LARGE SCALE GENOMIC DNA]</scope>
    <source>
        <strain evidence="3">CGMCC 4.7330</strain>
    </source>
</reference>
<dbReference type="InterPro" id="IPR036291">
    <property type="entry name" value="NAD(P)-bd_dom_sf"/>
</dbReference>
<evidence type="ECO:0000313" key="2">
    <source>
        <dbReference type="EMBL" id="MFC3962278.1"/>
    </source>
</evidence>
<comment type="caution">
    <text evidence="2">The sequence shown here is derived from an EMBL/GenBank/DDBJ whole genome shotgun (WGS) entry which is preliminary data.</text>
</comment>
<dbReference type="RefSeq" id="WP_378612044.1">
    <property type="nucleotide sequence ID" value="NZ_JBHSAX010000009.1"/>
</dbReference>
<organism evidence="2 3">
    <name type="scientific">Nocardia jiangsuensis</name>
    <dbReference type="NCBI Taxonomy" id="1691563"/>
    <lineage>
        <taxon>Bacteria</taxon>
        <taxon>Bacillati</taxon>
        <taxon>Actinomycetota</taxon>
        <taxon>Actinomycetes</taxon>
        <taxon>Mycobacteriales</taxon>
        <taxon>Nocardiaceae</taxon>
        <taxon>Nocardia</taxon>
    </lineage>
</organism>
<sequence>MAIEPLLPPPTASHRVVQWATGNVGAHALRAVLEHPHLVLCGVLVHDPAKAGLDAAELCGAGRATGITATTDVAEVLALAPDCVLYMPRLFDPDEVCRLLVAGIDVVTTHGELRHPESMEPEVCARIEAACWFGGASVLSTGVAPGFVTETLPVALSSLQRRVRRIAIEESVQLATHGADRLMLEAMGFGGAAREFEPERLAHARRLHAPSLRLLAESLRLPLDTVAVRGEHAVATRDVALAGTVIPAGTVAAQRITVTGVADGHDLLGYRSTWYCTDELDPAWTVGETGWHVSVEGETPVELSLRYPVRPDRLAAVSPRYAANRAVNAVAYLRAAPPGIRTTGDLPPIVAELGRS</sequence>
<feature type="domain" description="2,4-diaminopentanoate dehydrogenase C-terminal" evidence="1">
    <location>
        <begin position="147"/>
        <end position="350"/>
    </location>
</feature>
<dbReference type="Pfam" id="PF19328">
    <property type="entry name" value="DAP_DH_C"/>
    <property type="match status" value="1"/>
</dbReference>